<dbReference type="Pfam" id="PF00583">
    <property type="entry name" value="Acetyltransf_1"/>
    <property type="match status" value="1"/>
</dbReference>
<keyword evidence="2" id="KW-0012">Acyltransferase</keyword>
<dbReference type="Proteomes" id="UP001214441">
    <property type="component" value="Unassembled WGS sequence"/>
</dbReference>
<comment type="caution">
    <text evidence="2">The sequence shown here is derived from an EMBL/GenBank/DDBJ whole genome shotgun (WGS) entry which is preliminary data.</text>
</comment>
<reference evidence="2 3" key="1">
    <citation type="submission" date="2023-05" db="EMBL/GenBank/DDBJ databases">
        <title>Streptantibioticus silvisoli sp. nov., acidotolerant actinomycetes 1 from pine litter.</title>
        <authorList>
            <person name="Swiecimska M."/>
            <person name="Golinska P."/>
            <person name="Sangal V."/>
            <person name="Wachnowicz B."/>
            <person name="Goodfellow M."/>
        </authorList>
    </citation>
    <scope>NUCLEOTIDE SEQUENCE [LARGE SCALE GENOMIC DNA]</scope>
    <source>
        <strain evidence="2 3">DSM 42109</strain>
    </source>
</reference>
<sequence>MAEVFVRRLTRWQADQQREAIADMYVETYRRAQGEEYHDRQEFLRRFSEDVQRPGFDMVVANTTGPAGCGYGFRLDRGGDWWHDFLGARSRDAEELTASGKVFAVAELMVLPSVRRRHIATRVMEQLMARLDAELVTARVEPANVPARSALQSWGWARLGDARTSPQTPVFEVWSKPARLPL</sequence>
<dbReference type="EMBL" id="JANCPR020000024">
    <property type="protein sequence ID" value="MDJ1134890.1"/>
    <property type="molecule type" value="Genomic_DNA"/>
</dbReference>
<dbReference type="EC" id="2.3.1.-" evidence="2"/>
<keyword evidence="3" id="KW-1185">Reference proteome</keyword>
<protein>
    <submittedName>
        <fullName evidence="2">GNAT family N-acetyltransferase</fullName>
        <ecNumber evidence="2">2.3.1.-</ecNumber>
    </submittedName>
</protein>
<gene>
    <name evidence="2" type="ORF">NMN56_023610</name>
</gene>
<dbReference type="SUPFAM" id="SSF55729">
    <property type="entry name" value="Acyl-CoA N-acyltransferases (Nat)"/>
    <property type="match status" value="1"/>
</dbReference>
<dbReference type="InterPro" id="IPR016181">
    <property type="entry name" value="Acyl_CoA_acyltransferase"/>
</dbReference>
<proteinExistence type="predicted"/>
<organism evidence="2 3">
    <name type="scientific">Streptomyces iconiensis</name>
    <dbReference type="NCBI Taxonomy" id="1384038"/>
    <lineage>
        <taxon>Bacteria</taxon>
        <taxon>Bacillati</taxon>
        <taxon>Actinomycetota</taxon>
        <taxon>Actinomycetes</taxon>
        <taxon>Kitasatosporales</taxon>
        <taxon>Streptomycetaceae</taxon>
        <taxon>Streptomyces</taxon>
    </lineage>
</organism>
<dbReference type="PROSITE" id="PS51186">
    <property type="entry name" value="GNAT"/>
    <property type="match status" value="1"/>
</dbReference>
<evidence type="ECO:0000313" key="2">
    <source>
        <dbReference type="EMBL" id="MDJ1134890.1"/>
    </source>
</evidence>
<feature type="domain" description="N-acetyltransferase" evidence="1">
    <location>
        <begin position="4"/>
        <end position="179"/>
    </location>
</feature>
<dbReference type="GO" id="GO:0016746">
    <property type="term" value="F:acyltransferase activity"/>
    <property type="evidence" value="ECO:0007669"/>
    <property type="project" value="UniProtKB-KW"/>
</dbReference>
<dbReference type="InterPro" id="IPR000182">
    <property type="entry name" value="GNAT_dom"/>
</dbReference>
<keyword evidence="2" id="KW-0808">Transferase</keyword>
<evidence type="ECO:0000313" key="3">
    <source>
        <dbReference type="Proteomes" id="UP001214441"/>
    </source>
</evidence>
<dbReference type="Gene3D" id="3.40.630.30">
    <property type="match status" value="1"/>
</dbReference>
<evidence type="ECO:0000259" key="1">
    <source>
        <dbReference type="PROSITE" id="PS51186"/>
    </source>
</evidence>
<accession>A0ABT7A0P3</accession>
<dbReference type="RefSeq" id="WP_274045738.1">
    <property type="nucleotide sequence ID" value="NZ_JANCPR020000024.1"/>
</dbReference>
<name>A0ABT7A0P3_9ACTN</name>